<name>A0A8J2Z9N6_9PROT</name>
<feature type="transmembrane region" description="Helical" evidence="2">
    <location>
        <begin position="328"/>
        <end position="349"/>
    </location>
</feature>
<gene>
    <name evidence="4" type="ORF">GCM10010964_11820</name>
</gene>
<feature type="domain" description="Acyltransferase 3" evidence="3">
    <location>
        <begin position="39"/>
        <end position="345"/>
    </location>
</feature>
<evidence type="ECO:0000256" key="2">
    <source>
        <dbReference type="SAM" id="Phobius"/>
    </source>
</evidence>
<evidence type="ECO:0000259" key="3">
    <source>
        <dbReference type="Pfam" id="PF01757"/>
    </source>
</evidence>
<organism evidence="4 5">
    <name type="scientific">Caldovatus sediminis</name>
    <dbReference type="NCBI Taxonomy" id="2041189"/>
    <lineage>
        <taxon>Bacteria</taxon>
        <taxon>Pseudomonadati</taxon>
        <taxon>Pseudomonadota</taxon>
        <taxon>Alphaproteobacteria</taxon>
        <taxon>Acetobacterales</taxon>
        <taxon>Roseomonadaceae</taxon>
        <taxon>Caldovatus</taxon>
    </lineage>
</organism>
<comment type="caution">
    <text evidence="4">The sequence shown here is derived from an EMBL/GenBank/DDBJ whole genome shotgun (WGS) entry which is preliminary data.</text>
</comment>
<dbReference type="PANTHER" id="PTHR37312:SF1">
    <property type="entry name" value="MEMBRANE-BOUND ACYLTRANSFERASE YKRP-RELATED"/>
    <property type="match status" value="1"/>
</dbReference>
<dbReference type="InterPro" id="IPR052734">
    <property type="entry name" value="Nod_factor_acetyltransferase"/>
</dbReference>
<keyword evidence="2" id="KW-0812">Transmembrane</keyword>
<dbReference type="GO" id="GO:0016747">
    <property type="term" value="F:acyltransferase activity, transferring groups other than amino-acyl groups"/>
    <property type="evidence" value="ECO:0007669"/>
    <property type="project" value="InterPro"/>
</dbReference>
<sequence length="361" mass="39018">MPPPDRTLDAAAPPRPPAPGAAAAAGRPARAAAGARRLDLDRAKGVAILLVVFGHIVAREPPAGVEWYDQVRYLIYRFHMPFFLYLSGYVAWLTGAALTPSAAVPDLLRRRAERLLLPFLLFGLFVLLGKLVAARVLHVDNAPAGLLQGLRDLVWTTGESPATMVWFLWVLFLSSALAPLLVPRIGLAGFVALGFVLAAVELPAIAYLDKFGRHFLFFALGCLAAAREARWLPLFERRQPLWWAAFALSLLAAHLGWIGEWWSLAVCGVAAIPALHGAMRLPPLAAASWPLFFGRYSMAIYLLNTVAIGLTKALLLAAGVGWTASGFLVHAPALTLAGVFLPILVKVHALRRVPALDRMTS</sequence>
<dbReference type="EMBL" id="BMKS01000003">
    <property type="protein sequence ID" value="GGG25469.1"/>
    <property type="molecule type" value="Genomic_DNA"/>
</dbReference>
<accession>A0A8J2Z9N6</accession>
<dbReference type="AlphaFoldDB" id="A0A8J2Z9N6"/>
<evidence type="ECO:0000256" key="1">
    <source>
        <dbReference type="SAM" id="MobiDB-lite"/>
    </source>
</evidence>
<protein>
    <recommendedName>
        <fullName evidence="3">Acyltransferase 3 domain-containing protein</fullName>
    </recommendedName>
</protein>
<keyword evidence="2" id="KW-1133">Transmembrane helix</keyword>
<reference evidence="4 5" key="1">
    <citation type="journal article" date="2014" name="Int. J. Syst. Evol. Microbiol.">
        <title>Complete genome sequence of Corynebacterium casei LMG S-19264T (=DSM 44701T), isolated from a smear-ripened cheese.</title>
        <authorList>
            <consortium name="US DOE Joint Genome Institute (JGI-PGF)"/>
            <person name="Walter F."/>
            <person name="Albersmeier A."/>
            <person name="Kalinowski J."/>
            <person name="Ruckert C."/>
        </authorList>
    </citation>
    <scope>NUCLEOTIDE SEQUENCE [LARGE SCALE GENOMIC DNA]</scope>
    <source>
        <strain evidence="4 5">CGMCC 1.16330</strain>
    </source>
</reference>
<evidence type="ECO:0000313" key="5">
    <source>
        <dbReference type="Proteomes" id="UP000597507"/>
    </source>
</evidence>
<feature type="transmembrane region" description="Helical" evidence="2">
    <location>
        <begin position="300"/>
        <end position="322"/>
    </location>
</feature>
<keyword evidence="5" id="KW-1185">Reference proteome</keyword>
<dbReference type="InterPro" id="IPR002656">
    <property type="entry name" value="Acyl_transf_3_dom"/>
</dbReference>
<dbReference type="PANTHER" id="PTHR37312">
    <property type="entry name" value="MEMBRANE-BOUND ACYLTRANSFERASE YKRP-RELATED"/>
    <property type="match status" value="1"/>
</dbReference>
<feature type="transmembrane region" description="Helical" evidence="2">
    <location>
        <begin position="263"/>
        <end position="279"/>
    </location>
</feature>
<dbReference type="Proteomes" id="UP000597507">
    <property type="component" value="Unassembled WGS sequence"/>
</dbReference>
<dbReference type="RefSeq" id="WP_188899092.1">
    <property type="nucleotide sequence ID" value="NZ_BMKS01000003.1"/>
</dbReference>
<keyword evidence="2" id="KW-0472">Membrane</keyword>
<evidence type="ECO:0000313" key="4">
    <source>
        <dbReference type="EMBL" id="GGG25469.1"/>
    </source>
</evidence>
<feature type="region of interest" description="Disordered" evidence="1">
    <location>
        <begin position="1"/>
        <end position="27"/>
    </location>
</feature>
<feature type="transmembrane region" description="Helical" evidence="2">
    <location>
        <begin position="153"/>
        <end position="173"/>
    </location>
</feature>
<proteinExistence type="predicted"/>
<feature type="transmembrane region" description="Helical" evidence="2">
    <location>
        <begin position="115"/>
        <end position="133"/>
    </location>
</feature>
<feature type="transmembrane region" description="Helical" evidence="2">
    <location>
        <begin position="185"/>
        <end position="205"/>
    </location>
</feature>
<dbReference type="Pfam" id="PF01757">
    <property type="entry name" value="Acyl_transf_3"/>
    <property type="match status" value="1"/>
</dbReference>
<feature type="transmembrane region" description="Helical" evidence="2">
    <location>
        <begin position="82"/>
        <end position="103"/>
    </location>
</feature>